<evidence type="ECO:0000313" key="5">
    <source>
        <dbReference type="EMBL" id="KAJ4428879.1"/>
    </source>
</evidence>
<feature type="compositionally biased region" description="Pro residues" evidence="3">
    <location>
        <begin position="225"/>
        <end position="237"/>
    </location>
</feature>
<evidence type="ECO:0000259" key="4">
    <source>
        <dbReference type="PROSITE" id="PS50118"/>
    </source>
</evidence>
<protein>
    <recommendedName>
        <fullName evidence="4">HMG box domain-containing protein</fullName>
    </recommendedName>
</protein>
<feature type="region of interest" description="Disordered" evidence="3">
    <location>
        <begin position="524"/>
        <end position="573"/>
    </location>
</feature>
<comment type="caution">
    <text evidence="5">The sequence shown here is derived from an EMBL/GenBank/DDBJ whole genome shotgun (WGS) entry which is preliminary data.</text>
</comment>
<feature type="compositionally biased region" description="Basic and acidic residues" evidence="3">
    <location>
        <begin position="552"/>
        <end position="564"/>
    </location>
</feature>
<proteinExistence type="predicted"/>
<dbReference type="InterPro" id="IPR009071">
    <property type="entry name" value="HMG_box_dom"/>
</dbReference>
<accession>A0ABQ8S4D1</accession>
<dbReference type="PROSITE" id="PS50118">
    <property type="entry name" value="HMG_BOX_2"/>
    <property type="match status" value="1"/>
</dbReference>
<dbReference type="PANTHER" id="PTHR10270">
    <property type="entry name" value="SOX TRANSCRIPTION FACTOR"/>
    <property type="match status" value="1"/>
</dbReference>
<dbReference type="InterPro" id="IPR050140">
    <property type="entry name" value="SRY-related_HMG-box_TF-like"/>
</dbReference>
<feature type="region of interest" description="Disordered" evidence="3">
    <location>
        <begin position="1"/>
        <end position="122"/>
    </location>
</feature>
<gene>
    <name evidence="5" type="ORF">ANN_25872</name>
</gene>
<dbReference type="Proteomes" id="UP001148838">
    <property type="component" value="Unassembled WGS sequence"/>
</dbReference>
<evidence type="ECO:0000256" key="3">
    <source>
        <dbReference type="SAM" id="MobiDB-lite"/>
    </source>
</evidence>
<reference evidence="5 6" key="1">
    <citation type="journal article" date="2022" name="Allergy">
        <title>Genome assembly and annotation of Periplaneta americana reveal a comprehensive cockroach allergen profile.</title>
        <authorList>
            <person name="Wang L."/>
            <person name="Xiong Q."/>
            <person name="Saelim N."/>
            <person name="Wang L."/>
            <person name="Nong W."/>
            <person name="Wan A.T."/>
            <person name="Shi M."/>
            <person name="Liu X."/>
            <person name="Cao Q."/>
            <person name="Hui J.H.L."/>
            <person name="Sookrung N."/>
            <person name="Leung T.F."/>
            <person name="Tungtrongchitr A."/>
            <person name="Tsui S.K.W."/>
        </authorList>
    </citation>
    <scope>NUCLEOTIDE SEQUENCE [LARGE SCALE GENOMIC DNA]</scope>
    <source>
        <strain evidence="5">PWHHKU_190912</strain>
    </source>
</reference>
<dbReference type="PANTHER" id="PTHR10270:SF317">
    <property type="entry name" value="TRANSCRIPTION FACTOR SOX-15-RELATED"/>
    <property type="match status" value="1"/>
</dbReference>
<feature type="compositionally biased region" description="Basic and acidic residues" evidence="3">
    <location>
        <begin position="524"/>
        <end position="539"/>
    </location>
</feature>
<keyword evidence="2" id="KW-0539">Nucleus</keyword>
<keyword evidence="1 2" id="KW-0238">DNA-binding</keyword>
<evidence type="ECO:0000256" key="2">
    <source>
        <dbReference type="PROSITE-ProRule" id="PRU00267"/>
    </source>
</evidence>
<evidence type="ECO:0000313" key="6">
    <source>
        <dbReference type="Proteomes" id="UP001148838"/>
    </source>
</evidence>
<feature type="compositionally biased region" description="Low complexity" evidence="3">
    <location>
        <begin position="238"/>
        <end position="252"/>
    </location>
</feature>
<feature type="compositionally biased region" description="Basic residues" evidence="3">
    <location>
        <begin position="50"/>
        <end position="62"/>
    </location>
</feature>
<feature type="region of interest" description="Disordered" evidence="3">
    <location>
        <begin position="374"/>
        <end position="405"/>
    </location>
</feature>
<feature type="compositionally biased region" description="Low complexity" evidence="3">
    <location>
        <begin position="200"/>
        <end position="224"/>
    </location>
</feature>
<feature type="region of interest" description="Disordered" evidence="3">
    <location>
        <begin position="433"/>
        <end position="452"/>
    </location>
</feature>
<feature type="DNA-binding region" description="HMG box" evidence="2">
    <location>
        <begin position="19"/>
        <end position="51"/>
    </location>
</feature>
<evidence type="ECO:0000256" key="1">
    <source>
        <dbReference type="ARBA" id="ARBA00023125"/>
    </source>
</evidence>
<dbReference type="Gene3D" id="1.10.30.10">
    <property type="entry name" value="High mobility group box domain"/>
    <property type="match status" value="1"/>
</dbReference>
<dbReference type="InterPro" id="IPR036910">
    <property type="entry name" value="HMG_box_dom_sf"/>
</dbReference>
<feature type="region of interest" description="Disordered" evidence="3">
    <location>
        <begin position="197"/>
        <end position="338"/>
    </location>
</feature>
<dbReference type="SUPFAM" id="SSF47095">
    <property type="entry name" value="HMG-box"/>
    <property type="match status" value="1"/>
</dbReference>
<feature type="compositionally biased region" description="Basic residues" evidence="3">
    <location>
        <begin position="324"/>
        <end position="335"/>
    </location>
</feature>
<name>A0ABQ8S4D1_PERAM</name>
<organism evidence="5 6">
    <name type="scientific">Periplaneta americana</name>
    <name type="common">American cockroach</name>
    <name type="synonym">Blatta americana</name>
    <dbReference type="NCBI Taxonomy" id="6978"/>
    <lineage>
        <taxon>Eukaryota</taxon>
        <taxon>Metazoa</taxon>
        <taxon>Ecdysozoa</taxon>
        <taxon>Arthropoda</taxon>
        <taxon>Hexapoda</taxon>
        <taxon>Insecta</taxon>
        <taxon>Pterygota</taxon>
        <taxon>Neoptera</taxon>
        <taxon>Polyneoptera</taxon>
        <taxon>Dictyoptera</taxon>
        <taxon>Blattodea</taxon>
        <taxon>Blattoidea</taxon>
        <taxon>Blattidae</taxon>
        <taxon>Blattinae</taxon>
        <taxon>Periplaneta</taxon>
    </lineage>
</organism>
<sequence>MAGLCEGGNAPPGSLKARKKWRSLTPQDRRPYVEEAERLRVIHMQEHPNYKYRPRRRKHNKRGGPSPSGVPASTSSNGSNGNTATAGAVGAPANRRTNQHHLHQSQSPIHQLHHQQKLQTQAHQLSYQSYQHPHNIASYSPLLQQHQSYQHLYSKNSSTANVMFGSPYTPIMHTPEASPTGSPEPDSLRISLSNRVSNTSSPLLQQPQHQPQQQAQQQAEASEPPQLPSTPQPPQPHPSGQSSSSASTAASSLIEDVNTAALPTPEMSPMDQDKDNFQFSGGSEDKRPATCSTTTTTTSSIGYHHLPFHRQTTLSSYGGSLLHPHPHHHHHHHHQPQNALTATMGLSNGMMMMCTNQRLLDSYEHSGMVTGTFYPPVATSQDNQQLGSSSSTSSSSSSSSHQLYSTPSTTASYLASTASTNVVYGSSSAVLPTSPSGSHYSCNSPVGTAHSLRTTTDGYTEEKMNEEEKVRQTEKDIAEVILVIKITNKKYEKEVEKGEREGEKIEKEQQLMSELRRQRKIAARDTHVLGERADLRWSRQDSSSARLAGGGARHEASNRSERVAPTRAEIPQQ</sequence>
<feature type="compositionally biased region" description="Polar residues" evidence="3">
    <location>
        <begin position="378"/>
        <end position="387"/>
    </location>
</feature>
<feature type="compositionally biased region" description="Basic and acidic residues" evidence="3">
    <location>
        <begin position="27"/>
        <end position="49"/>
    </location>
</feature>
<keyword evidence="6" id="KW-1185">Reference proteome</keyword>
<feature type="compositionally biased region" description="Low complexity" evidence="3">
    <location>
        <begin position="290"/>
        <end position="300"/>
    </location>
</feature>
<feature type="compositionally biased region" description="Low complexity" evidence="3">
    <location>
        <begin position="388"/>
        <end position="405"/>
    </location>
</feature>
<feature type="region of interest" description="Disordered" evidence="3">
    <location>
        <begin position="171"/>
        <end position="190"/>
    </location>
</feature>
<feature type="compositionally biased region" description="Low complexity" evidence="3">
    <location>
        <begin position="72"/>
        <end position="94"/>
    </location>
</feature>
<dbReference type="EMBL" id="JAJSOF020000036">
    <property type="protein sequence ID" value="KAJ4428879.1"/>
    <property type="molecule type" value="Genomic_DNA"/>
</dbReference>
<dbReference type="Pfam" id="PF00505">
    <property type="entry name" value="HMG_box"/>
    <property type="match status" value="1"/>
</dbReference>
<feature type="domain" description="HMG box" evidence="4">
    <location>
        <begin position="19"/>
        <end position="51"/>
    </location>
</feature>